<feature type="region of interest" description="Disordered" evidence="1">
    <location>
        <begin position="323"/>
        <end position="351"/>
    </location>
</feature>
<evidence type="ECO:0000313" key="4">
    <source>
        <dbReference type="Proteomes" id="UP000274922"/>
    </source>
</evidence>
<organism evidence="3 4">
    <name type="scientific">Caulochytrium protostelioides</name>
    <dbReference type="NCBI Taxonomy" id="1555241"/>
    <lineage>
        <taxon>Eukaryota</taxon>
        <taxon>Fungi</taxon>
        <taxon>Fungi incertae sedis</taxon>
        <taxon>Chytridiomycota</taxon>
        <taxon>Chytridiomycota incertae sedis</taxon>
        <taxon>Chytridiomycetes</taxon>
        <taxon>Caulochytriales</taxon>
        <taxon>Caulochytriaceae</taxon>
        <taxon>Caulochytrium</taxon>
    </lineage>
</organism>
<protein>
    <recommendedName>
        <fullName evidence="5">Ubiquitin 3 binding protein But2 C-terminal domain-containing protein</fullName>
    </recommendedName>
</protein>
<evidence type="ECO:0008006" key="5">
    <source>
        <dbReference type="Google" id="ProtNLM"/>
    </source>
</evidence>
<keyword evidence="4" id="KW-1185">Reference proteome</keyword>
<feature type="chain" id="PRO_5020743575" description="Ubiquitin 3 binding protein But2 C-terminal domain-containing protein" evidence="2">
    <location>
        <begin position="20"/>
        <end position="365"/>
    </location>
</feature>
<feature type="signal peptide" evidence="2">
    <location>
        <begin position="1"/>
        <end position="19"/>
    </location>
</feature>
<proteinExistence type="predicted"/>
<evidence type="ECO:0000313" key="3">
    <source>
        <dbReference type="EMBL" id="RKP01703.1"/>
    </source>
</evidence>
<feature type="region of interest" description="Disordered" evidence="1">
    <location>
        <begin position="251"/>
        <end position="277"/>
    </location>
</feature>
<dbReference type="EMBL" id="ML014163">
    <property type="protein sequence ID" value="RKP01703.1"/>
    <property type="molecule type" value="Genomic_DNA"/>
</dbReference>
<reference evidence="4" key="1">
    <citation type="journal article" date="2018" name="Nat. Microbiol.">
        <title>Leveraging single-cell genomics to expand the fungal tree of life.</title>
        <authorList>
            <person name="Ahrendt S.R."/>
            <person name="Quandt C.A."/>
            <person name="Ciobanu D."/>
            <person name="Clum A."/>
            <person name="Salamov A."/>
            <person name="Andreopoulos B."/>
            <person name="Cheng J.F."/>
            <person name="Woyke T."/>
            <person name="Pelin A."/>
            <person name="Henrissat B."/>
            <person name="Reynolds N.K."/>
            <person name="Benny G.L."/>
            <person name="Smith M.E."/>
            <person name="James T.Y."/>
            <person name="Grigoriev I.V."/>
        </authorList>
    </citation>
    <scope>NUCLEOTIDE SEQUENCE [LARGE SCALE GENOMIC DNA]</scope>
    <source>
        <strain evidence="4">ATCC 52028</strain>
    </source>
</reference>
<dbReference type="Proteomes" id="UP000274922">
    <property type="component" value="Unassembled WGS sequence"/>
</dbReference>
<dbReference type="AlphaFoldDB" id="A0A4P9X8R4"/>
<name>A0A4P9X8R4_9FUNG</name>
<gene>
    <name evidence="3" type="ORF">CXG81DRAFT_25607</name>
</gene>
<evidence type="ECO:0000256" key="2">
    <source>
        <dbReference type="SAM" id="SignalP"/>
    </source>
</evidence>
<accession>A0A4P9X8R4</accession>
<evidence type="ECO:0000256" key="1">
    <source>
        <dbReference type="SAM" id="MobiDB-lite"/>
    </source>
</evidence>
<keyword evidence="2" id="KW-0732">Signal</keyword>
<sequence length="365" mass="38061">MKLLSALAASAYLIHGIRGAPALSSLFKRQQTCSNVFEAGNATAAVAGPPLQGYSYSWLQSFRVPDTFYPCAITFPIEKTSVLSTVSIAIFNSSVSQLDIVAGNATAFVSGIGIISPGNEALSFTFCESHAPLMQANETLTFTLTMETPAQNLTLRYSSDSGVGLFFNTKAQTVSSIQAYGLPFTLLTSATPPHCSSVSSPALAPTNGTLVPMNVTVPQNSSAQLNQTRTRTRTRALAQTLTTLPAFTTAVASDTTTDEAEATPEKSVSPPPTTPTEIQTIPVVTSLAELIPTDVATTTAARTTTPNRWVFVPRVTTIVVATPTATSPAAPAEAAETGSGTPDATHPEPAIETSDMLDDIVTAVA</sequence>
<feature type="compositionally biased region" description="Low complexity" evidence="1">
    <location>
        <begin position="323"/>
        <end position="341"/>
    </location>
</feature>
<dbReference type="STRING" id="1555241.A0A4P9X8R4"/>
<dbReference type="OrthoDB" id="2149278at2759"/>